<feature type="signal peptide" evidence="2">
    <location>
        <begin position="1"/>
        <end position="22"/>
    </location>
</feature>
<dbReference type="EMBL" id="BKCJ010000719">
    <property type="protein sequence ID" value="GEU35687.1"/>
    <property type="molecule type" value="Genomic_DNA"/>
</dbReference>
<evidence type="ECO:0000313" key="3">
    <source>
        <dbReference type="EMBL" id="GEU35687.1"/>
    </source>
</evidence>
<gene>
    <name evidence="3" type="ORF">Tci_007665</name>
</gene>
<evidence type="ECO:0000256" key="2">
    <source>
        <dbReference type="SAM" id="SignalP"/>
    </source>
</evidence>
<dbReference type="Pfam" id="PF10185">
    <property type="entry name" value="Mesd"/>
    <property type="match status" value="1"/>
</dbReference>
<keyword evidence="2" id="KW-0732">Signal</keyword>
<reference evidence="3" key="1">
    <citation type="journal article" date="2019" name="Sci. Rep.">
        <title>Draft genome of Tanacetum cinerariifolium, the natural source of mosquito coil.</title>
        <authorList>
            <person name="Yamashiro T."/>
            <person name="Shiraishi A."/>
            <person name="Satake H."/>
            <person name="Nakayama K."/>
        </authorList>
    </citation>
    <scope>NUCLEOTIDE SEQUENCE</scope>
</reference>
<name>A0A6L2JGG1_TANCI</name>
<dbReference type="InterPro" id="IPR019330">
    <property type="entry name" value="MESD"/>
</dbReference>
<accession>A0A6L2JGG1</accession>
<evidence type="ECO:0000256" key="1">
    <source>
        <dbReference type="SAM" id="MobiDB-lite"/>
    </source>
</evidence>
<feature type="chain" id="PRO_5027083222" evidence="2">
    <location>
        <begin position="23"/>
        <end position="200"/>
    </location>
</feature>
<dbReference type="GO" id="GO:0006457">
    <property type="term" value="P:protein folding"/>
    <property type="evidence" value="ECO:0007669"/>
    <property type="project" value="InterPro"/>
</dbReference>
<comment type="caution">
    <text evidence="3">The sequence shown here is derived from an EMBL/GenBank/DDBJ whole genome shotgun (WGS) entry which is preliminary data.</text>
</comment>
<sequence>MAKSSLLIALLLLVTILQNTCAKIHITDDLDDVEDNEEDDTWKEWGQMKKKVDEKFDPPPDDLEKMDIGKMQEEMMKRQVGPSFGFVKLRIGVKRTTDMITAISKQWSKIARTGAIDVKFMGVDVSTIMFTLEKGQDTLELKEFILSQPEAYEVKIGDQLFRRPGDPSFDDVFAEDYKKKNNKDEGHIHPSIEDHEREEL</sequence>
<proteinExistence type="predicted"/>
<protein>
    <submittedName>
        <fullName evidence="3">Mesoderm development candidate 2</fullName>
    </submittedName>
</protein>
<dbReference type="AlphaFoldDB" id="A0A6L2JGG1"/>
<dbReference type="Gene3D" id="3.30.70.260">
    <property type="match status" value="1"/>
</dbReference>
<organism evidence="3">
    <name type="scientific">Tanacetum cinerariifolium</name>
    <name type="common">Dalmatian daisy</name>
    <name type="synonym">Chrysanthemum cinerariifolium</name>
    <dbReference type="NCBI Taxonomy" id="118510"/>
    <lineage>
        <taxon>Eukaryota</taxon>
        <taxon>Viridiplantae</taxon>
        <taxon>Streptophyta</taxon>
        <taxon>Embryophyta</taxon>
        <taxon>Tracheophyta</taxon>
        <taxon>Spermatophyta</taxon>
        <taxon>Magnoliopsida</taxon>
        <taxon>eudicotyledons</taxon>
        <taxon>Gunneridae</taxon>
        <taxon>Pentapetalae</taxon>
        <taxon>asterids</taxon>
        <taxon>campanulids</taxon>
        <taxon>Asterales</taxon>
        <taxon>Asteraceae</taxon>
        <taxon>Asteroideae</taxon>
        <taxon>Anthemideae</taxon>
        <taxon>Anthemidinae</taxon>
        <taxon>Tanacetum</taxon>
    </lineage>
</organism>
<dbReference type="PANTHER" id="PTHR36357">
    <property type="entry name" value="OS03G0148300 PROTEIN"/>
    <property type="match status" value="1"/>
</dbReference>
<dbReference type="PANTHER" id="PTHR36357:SF1">
    <property type="entry name" value="OS03G0148300 PROTEIN"/>
    <property type="match status" value="1"/>
</dbReference>
<feature type="region of interest" description="Disordered" evidence="1">
    <location>
        <begin position="178"/>
        <end position="200"/>
    </location>
</feature>